<dbReference type="PANTHER" id="PTHR34825:SF1">
    <property type="entry name" value="AAA-ATPASE-LIKE DOMAIN-CONTAINING PROTEIN"/>
    <property type="match status" value="1"/>
</dbReference>
<dbReference type="Pfam" id="PF09820">
    <property type="entry name" value="AAA-ATPase_like"/>
    <property type="match status" value="1"/>
</dbReference>
<gene>
    <name evidence="6" type="ORF">FMOSSE_LOCUS9148</name>
</gene>
<proteinExistence type="predicted"/>
<reference evidence="6" key="1">
    <citation type="submission" date="2021-06" db="EMBL/GenBank/DDBJ databases">
        <authorList>
            <person name="Kallberg Y."/>
            <person name="Tangrot J."/>
            <person name="Rosling A."/>
        </authorList>
    </citation>
    <scope>NUCLEOTIDE SEQUENCE</scope>
    <source>
        <strain evidence="6">87-6 pot B 2015</strain>
    </source>
</reference>
<dbReference type="Proteomes" id="UP000789375">
    <property type="component" value="Unassembled WGS sequence"/>
</dbReference>
<keyword evidence="7" id="KW-1185">Reference proteome</keyword>
<dbReference type="Pfam" id="PF20147">
    <property type="entry name" value="Crinkler"/>
    <property type="match status" value="1"/>
</dbReference>
<dbReference type="AlphaFoldDB" id="A0A9N9GEN9"/>
<comment type="subcellular location">
    <subcellularLocation>
        <location evidence="1">Host cell</location>
    </subcellularLocation>
    <subcellularLocation>
        <location evidence="2">Secreted</location>
    </subcellularLocation>
</comment>
<dbReference type="InterPro" id="IPR045379">
    <property type="entry name" value="Crinkler_N"/>
</dbReference>
<dbReference type="PANTHER" id="PTHR34825">
    <property type="entry name" value="CONSERVED PROTEIN, WITH A WEAK D-GALACTARATE DEHYDRATASE/ALTRONATE HYDROLASE DOMAIN"/>
    <property type="match status" value="1"/>
</dbReference>
<dbReference type="EMBL" id="CAJVPP010002586">
    <property type="protein sequence ID" value="CAG8604914.1"/>
    <property type="molecule type" value="Genomic_DNA"/>
</dbReference>
<organism evidence="6 7">
    <name type="scientific">Funneliformis mosseae</name>
    <name type="common">Endomycorrhizal fungus</name>
    <name type="synonym">Glomus mosseae</name>
    <dbReference type="NCBI Taxonomy" id="27381"/>
    <lineage>
        <taxon>Eukaryota</taxon>
        <taxon>Fungi</taxon>
        <taxon>Fungi incertae sedis</taxon>
        <taxon>Mucoromycota</taxon>
        <taxon>Glomeromycotina</taxon>
        <taxon>Glomeromycetes</taxon>
        <taxon>Glomerales</taxon>
        <taxon>Glomeraceae</taxon>
        <taxon>Funneliformis</taxon>
    </lineage>
</organism>
<sequence>MSLNCLVLGETSFNKAFSVDISEENRVDYNKLIKLQQLKIPHLKKLILKEKDNLSNDLNLWRVDIKREDGCKLKDVSTEEDIKEKLRGNMMIPLDFFTDYFDHPPTDRNANQNFKKFVTSGTFVDKSLFIMEFMIYGQRANLITRPRRHKKIVVSELKVARFEWFAKLFYQQWPVIHISFKDLNSKSWEQMRNEIKKRISDLYKEHRYLISILPEDDKKDFVKILNGTTEEEYLSNAISSLARYLNEFFGKNSIILIDEYDLPMENARGFYDSANDFFRVMYSSVAKENSYVHKILPNRSGRAIFSDTFGFTEEEIKSLLERKHQNEKLNELRLYYNGYRTSTKVHIYSPHSIISRENEIDNYWINSGSATTLVEYLKKCGSGVKDRLHNIIHSHSFCQGQDVVESVGQDESIVGLDVELMPYLRYNDLDTKPEINALCTLLYYSGYLTMVQDL</sequence>
<evidence type="ECO:0000259" key="5">
    <source>
        <dbReference type="Pfam" id="PF20147"/>
    </source>
</evidence>
<evidence type="ECO:0000256" key="3">
    <source>
        <dbReference type="ARBA" id="ARBA00022525"/>
    </source>
</evidence>
<name>A0A9N9GEN9_FUNMO</name>
<dbReference type="GO" id="GO:0005576">
    <property type="term" value="C:extracellular region"/>
    <property type="evidence" value="ECO:0007669"/>
    <property type="project" value="UniProtKB-SubCell"/>
</dbReference>
<evidence type="ECO:0000256" key="2">
    <source>
        <dbReference type="ARBA" id="ARBA00004613"/>
    </source>
</evidence>
<evidence type="ECO:0000259" key="4">
    <source>
        <dbReference type="Pfam" id="PF09820"/>
    </source>
</evidence>
<feature type="domain" description="AAA-ATPase-like" evidence="4">
    <location>
        <begin position="112"/>
        <end position="295"/>
    </location>
</feature>
<dbReference type="GO" id="GO:0043657">
    <property type="term" value="C:host cell"/>
    <property type="evidence" value="ECO:0007669"/>
    <property type="project" value="UniProtKB-SubCell"/>
</dbReference>
<feature type="domain" description="Crinkler effector protein N-terminal" evidence="5">
    <location>
        <begin position="1"/>
        <end position="106"/>
    </location>
</feature>
<accession>A0A9N9GEN9</accession>
<evidence type="ECO:0000313" key="7">
    <source>
        <dbReference type="Proteomes" id="UP000789375"/>
    </source>
</evidence>
<dbReference type="InterPro" id="IPR018631">
    <property type="entry name" value="AAA-ATPase-like_dom"/>
</dbReference>
<evidence type="ECO:0000313" key="6">
    <source>
        <dbReference type="EMBL" id="CAG8604914.1"/>
    </source>
</evidence>
<keyword evidence="3" id="KW-0964">Secreted</keyword>
<comment type="caution">
    <text evidence="6">The sequence shown here is derived from an EMBL/GenBank/DDBJ whole genome shotgun (WGS) entry which is preliminary data.</text>
</comment>
<evidence type="ECO:0000256" key="1">
    <source>
        <dbReference type="ARBA" id="ARBA00004340"/>
    </source>
</evidence>
<protein>
    <submittedName>
        <fullName evidence="6">10262_t:CDS:1</fullName>
    </submittedName>
</protein>